<dbReference type="InterPro" id="IPR011474">
    <property type="entry name" value="DUF1580"/>
</dbReference>
<gene>
    <name evidence="1" type="ORF">PX52LOC_06932</name>
</gene>
<proteinExistence type="predicted"/>
<dbReference type="EMBL" id="CP042425">
    <property type="protein sequence ID" value="QEL19851.1"/>
    <property type="molecule type" value="Genomic_DNA"/>
</dbReference>
<reference evidence="2" key="1">
    <citation type="submission" date="2019-08" db="EMBL/GenBank/DDBJ databases">
        <title>Limnoglobus roseus gen. nov., sp. nov., a novel freshwater planctomycete with a giant genome from the family Gemmataceae.</title>
        <authorList>
            <person name="Kulichevskaya I.S."/>
            <person name="Naumoff D.G."/>
            <person name="Miroshnikov K."/>
            <person name="Ivanova A."/>
            <person name="Philippov D.A."/>
            <person name="Hakobyan A."/>
            <person name="Rijpstra I.C."/>
            <person name="Sinninghe Damste J.S."/>
            <person name="Liesack W."/>
            <person name="Dedysh S.N."/>
        </authorList>
    </citation>
    <scope>NUCLEOTIDE SEQUENCE [LARGE SCALE GENOMIC DNA]</scope>
    <source>
        <strain evidence="2">PX52</strain>
    </source>
</reference>
<name>A0A5C1AKV6_9BACT</name>
<dbReference type="AlphaFoldDB" id="A0A5C1AKV6"/>
<keyword evidence="2" id="KW-1185">Reference proteome</keyword>
<evidence type="ECO:0000313" key="1">
    <source>
        <dbReference type="EMBL" id="QEL19851.1"/>
    </source>
</evidence>
<dbReference type="OrthoDB" id="290434at2"/>
<dbReference type="Pfam" id="PF07618">
    <property type="entry name" value="DUF1580"/>
    <property type="match status" value="1"/>
</dbReference>
<organism evidence="1 2">
    <name type="scientific">Limnoglobus roseus</name>
    <dbReference type="NCBI Taxonomy" id="2598579"/>
    <lineage>
        <taxon>Bacteria</taxon>
        <taxon>Pseudomonadati</taxon>
        <taxon>Planctomycetota</taxon>
        <taxon>Planctomycetia</taxon>
        <taxon>Gemmatales</taxon>
        <taxon>Gemmataceae</taxon>
        <taxon>Limnoglobus</taxon>
    </lineage>
</organism>
<sequence>MAEHVSDTPSVLDEIQRGEGLSLSTAGRLFPGHRGGVAVSPSTVFRWVTKGTRSSAGQVVRLDAVRVGGRWLTSRGAVKRFVAALTDNSIPGACIYEPVPRSPVALAQAAEKAEAALRAMGA</sequence>
<accession>A0A5C1AKV6</accession>
<dbReference type="KEGG" id="lrs:PX52LOC_06932"/>
<protein>
    <recommendedName>
        <fullName evidence="3">DUF1580 domain-containing protein</fullName>
    </recommendedName>
</protein>
<evidence type="ECO:0000313" key="2">
    <source>
        <dbReference type="Proteomes" id="UP000324974"/>
    </source>
</evidence>
<evidence type="ECO:0008006" key="3">
    <source>
        <dbReference type="Google" id="ProtNLM"/>
    </source>
</evidence>
<dbReference type="Proteomes" id="UP000324974">
    <property type="component" value="Chromosome"/>
</dbReference>